<dbReference type="InterPro" id="IPR015882">
    <property type="entry name" value="HEX_bac_N"/>
</dbReference>
<dbReference type="Pfam" id="PF00728">
    <property type="entry name" value="Glyco_hydro_20"/>
    <property type="match status" value="1"/>
</dbReference>
<dbReference type="CTD" id="20245519"/>
<dbReference type="KEGG" id="lgi:LOTGIDRAFT_202240"/>
<dbReference type="InterPro" id="IPR013783">
    <property type="entry name" value="Ig-like_fold"/>
</dbReference>
<dbReference type="Gene3D" id="2.60.40.10">
    <property type="entry name" value="Immunoglobulins"/>
    <property type="match status" value="1"/>
</dbReference>
<evidence type="ECO:0000256" key="7">
    <source>
        <dbReference type="SAM" id="Phobius"/>
    </source>
</evidence>
<evidence type="ECO:0000259" key="9">
    <source>
        <dbReference type="Pfam" id="PF02838"/>
    </source>
</evidence>
<dbReference type="InterPro" id="IPR017853">
    <property type="entry name" value="GH"/>
</dbReference>
<evidence type="ECO:0000256" key="1">
    <source>
        <dbReference type="ARBA" id="ARBA00001231"/>
    </source>
</evidence>
<dbReference type="InterPro" id="IPR015883">
    <property type="entry name" value="Glyco_hydro_20_cat"/>
</dbReference>
<dbReference type="SUPFAM" id="SSF55545">
    <property type="entry name" value="beta-N-acetylhexosaminidase-like domain"/>
    <property type="match status" value="1"/>
</dbReference>
<evidence type="ECO:0000256" key="4">
    <source>
        <dbReference type="ARBA" id="ARBA00022801"/>
    </source>
</evidence>
<evidence type="ECO:0000313" key="12">
    <source>
        <dbReference type="Proteomes" id="UP000030746"/>
    </source>
</evidence>
<feature type="domain" description="Chitobiase C-terminal" evidence="10">
    <location>
        <begin position="651"/>
        <end position="724"/>
    </location>
</feature>
<keyword evidence="7" id="KW-0812">Transmembrane</keyword>
<dbReference type="GO" id="GO:0005975">
    <property type="term" value="P:carbohydrate metabolic process"/>
    <property type="evidence" value="ECO:0007669"/>
    <property type="project" value="InterPro"/>
</dbReference>
<keyword evidence="5" id="KW-0326">Glycosidase</keyword>
<evidence type="ECO:0000313" key="11">
    <source>
        <dbReference type="EMBL" id="ESO95987.1"/>
    </source>
</evidence>
<keyword evidence="12" id="KW-1185">Reference proteome</keyword>
<organism evidence="11 12">
    <name type="scientific">Lottia gigantea</name>
    <name type="common">Giant owl limpet</name>
    <dbReference type="NCBI Taxonomy" id="225164"/>
    <lineage>
        <taxon>Eukaryota</taxon>
        <taxon>Metazoa</taxon>
        <taxon>Spiralia</taxon>
        <taxon>Lophotrochozoa</taxon>
        <taxon>Mollusca</taxon>
        <taxon>Gastropoda</taxon>
        <taxon>Patellogastropoda</taxon>
        <taxon>Lottioidea</taxon>
        <taxon>Lottiidae</taxon>
        <taxon>Lottia</taxon>
    </lineage>
</organism>
<dbReference type="InterPro" id="IPR004867">
    <property type="entry name" value="CHB_C_dom"/>
</dbReference>
<evidence type="ECO:0000259" key="10">
    <source>
        <dbReference type="Pfam" id="PF03174"/>
    </source>
</evidence>
<reference evidence="11 12" key="1">
    <citation type="journal article" date="2013" name="Nature">
        <title>Insights into bilaterian evolution from three spiralian genomes.</title>
        <authorList>
            <person name="Simakov O."/>
            <person name="Marletaz F."/>
            <person name="Cho S.J."/>
            <person name="Edsinger-Gonzales E."/>
            <person name="Havlak P."/>
            <person name="Hellsten U."/>
            <person name="Kuo D.H."/>
            <person name="Larsson T."/>
            <person name="Lv J."/>
            <person name="Arendt D."/>
            <person name="Savage R."/>
            <person name="Osoegawa K."/>
            <person name="de Jong P."/>
            <person name="Grimwood J."/>
            <person name="Chapman J.A."/>
            <person name="Shapiro H."/>
            <person name="Aerts A."/>
            <person name="Otillar R.P."/>
            <person name="Terry A.Y."/>
            <person name="Boore J.L."/>
            <person name="Grigoriev I.V."/>
            <person name="Lindberg D.R."/>
            <person name="Seaver E.C."/>
            <person name="Weisblat D.A."/>
            <person name="Putnam N.H."/>
            <person name="Rokhsar D.S."/>
        </authorList>
    </citation>
    <scope>NUCLEOTIDE SEQUENCE [LARGE SCALE GENOMIC DNA]</scope>
</reference>
<dbReference type="AlphaFoldDB" id="V4AGI1"/>
<dbReference type="OrthoDB" id="428480at2759"/>
<feature type="domain" description="Beta-hexosaminidase bacterial type N-terminal" evidence="9">
    <location>
        <begin position="72"/>
        <end position="205"/>
    </location>
</feature>
<dbReference type="SUPFAM" id="SSF51445">
    <property type="entry name" value="(Trans)glycosidases"/>
    <property type="match status" value="1"/>
</dbReference>
<accession>V4AGI1</accession>
<comment type="catalytic activity">
    <reaction evidence="1">
        <text>Hydrolysis of terminal non-reducing N-acetyl-D-hexosamine residues in N-acetyl-beta-D-hexosaminides.</text>
        <dbReference type="EC" id="3.2.1.52"/>
    </reaction>
</comment>
<dbReference type="CDD" id="cd06569">
    <property type="entry name" value="GH20_Sm-chitobiase-like"/>
    <property type="match status" value="1"/>
</dbReference>
<proteinExistence type="inferred from homology"/>
<evidence type="ECO:0000259" key="8">
    <source>
        <dbReference type="Pfam" id="PF00728"/>
    </source>
</evidence>
<dbReference type="RefSeq" id="XP_009053311.1">
    <property type="nucleotide sequence ID" value="XM_009055063.1"/>
</dbReference>
<feature type="active site" description="Proton donor" evidence="6">
    <location>
        <position position="411"/>
    </location>
</feature>
<dbReference type="InterPro" id="IPR014756">
    <property type="entry name" value="Ig_E-set"/>
</dbReference>
<feature type="transmembrane region" description="Helical" evidence="7">
    <location>
        <begin position="739"/>
        <end position="760"/>
    </location>
</feature>
<dbReference type="EC" id="3.2.1.52" evidence="3"/>
<dbReference type="Proteomes" id="UP000030746">
    <property type="component" value="Unassembled WGS sequence"/>
</dbReference>
<comment type="similarity">
    <text evidence="2">Belongs to the glycosyl hydrolase 20 family.</text>
</comment>
<dbReference type="OMA" id="HINGDWY"/>
<dbReference type="PANTHER" id="PTHR22600">
    <property type="entry name" value="BETA-HEXOSAMINIDASE"/>
    <property type="match status" value="1"/>
</dbReference>
<dbReference type="Pfam" id="PF02838">
    <property type="entry name" value="Glyco_hydro_20b"/>
    <property type="match status" value="1"/>
</dbReference>
<evidence type="ECO:0000256" key="6">
    <source>
        <dbReference type="PIRSR" id="PIRSR625705-1"/>
    </source>
</evidence>
<protein>
    <recommendedName>
        <fullName evidence="3">beta-N-acetylhexosaminidase</fullName>
        <ecNumber evidence="3">3.2.1.52</ecNumber>
    </recommendedName>
</protein>
<dbReference type="InterPro" id="IPR025705">
    <property type="entry name" value="Beta_hexosaminidase_sua/sub"/>
</dbReference>
<dbReference type="GO" id="GO:0004563">
    <property type="term" value="F:beta-N-acetylhexosaminidase activity"/>
    <property type="evidence" value="ECO:0007669"/>
    <property type="project" value="UniProtKB-EC"/>
</dbReference>
<dbReference type="EMBL" id="KB201550">
    <property type="protein sequence ID" value="ESO95987.1"/>
    <property type="molecule type" value="Genomic_DNA"/>
</dbReference>
<evidence type="ECO:0000256" key="3">
    <source>
        <dbReference type="ARBA" id="ARBA00012663"/>
    </source>
</evidence>
<keyword evidence="7" id="KW-0472">Membrane</keyword>
<dbReference type="PANTHER" id="PTHR22600:SF57">
    <property type="entry name" value="BETA-N-ACETYLHEXOSAMINIDASE"/>
    <property type="match status" value="1"/>
</dbReference>
<dbReference type="HOGENOM" id="CLU_007082_4_1_1"/>
<dbReference type="GeneID" id="20245519"/>
<dbReference type="GO" id="GO:0030203">
    <property type="term" value="P:glycosaminoglycan metabolic process"/>
    <property type="evidence" value="ECO:0007669"/>
    <property type="project" value="TreeGrafter"/>
</dbReference>
<dbReference type="GO" id="GO:0016020">
    <property type="term" value="C:membrane"/>
    <property type="evidence" value="ECO:0007669"/>
    <property type="project" value="TreeGrafter"/>
</dbReference>
<name>V4AGI1_LOTGI</name>
<sequence length="762" mass="86274">MPNIYVTADGMVSKVLQSTAGEKLDWVKDFKRVEQWKRYKTDDLTDRFDPFTPNNRFSINAYVKDFGKVPETIIPSPLKYTASKDKSIPLPDADWVIVPDYKYTKEAEFLAEKLHDLGLHRLDIKQTEPSKRFISLAIGDPEVEQSDESINISVEAYSLNIEPGSQSIQIRSLGNAGMFYGVQSLLGIIKRSAGGVIYKTIVKDAPRFEYRGMHIDVGRNFHSNTSIMKILDAMAMVKLNKLHFHLTDDEGWRLEIPGLEELTKIGSKRCDDLSEQTCIIPQLGSGPDPSTSGSGYYTVEDYKEILQYAADRHIEIIPEVDMPGHAHSAIKSMVARSKKLKDIGDMVNSNKYSLNDPEDTSDYTSIQLFNDNSINPCIESTYTFVQHVVQQLKLLHKAINPLKTFHFGGDEVAEGSWLNSTACKKHEESKSVDALKELFTRRISNLTNAEGLDLAGWEDGLKKSGNTPFDLNKLVNRKVYGYAWSNVWEWGAAPRAHILANKGYKVVMAPATHYYFDHPYEPDPLERGHYWAARYTDTKKVFGFMPNNLYANAELQVSGEPISKSEFCGDDGKKCPDLEKPENLIGIQGNLWSETVRQPDQLDYMIFPRLLALAERAWHKAEWENIDDKQRRNKARDADWERFANNLGYAELKSLDKMNISYRVPPPGIKKDGQTMYANCEIPGLKIMMSKDGKDWKPVSREGIRVEGNLKFVTLSADEKRRSREILVESTIQPTSGSMPYQITSIAIILTCIITTVGIFDT</sequence>
<gene>
    <name evidence="11" type="ORF">LOTGIDRAFT_202240</name>
</gene>
<dbReference type="STRING" id="225164.V4AGI1"/>
<dbReference type="Gene3D" id="3.20.20.80">
    <property type="entry name" value="Glycosidases"/>
    <property type="match status" value="1"/>
</dbReference>
<evidence type="ECO:0000256" key="2">
    <source>
        <dbReference type="ARBA" id="ARBA00006285"/>
    </source>
</evidence>
<dbReference type="PRINTS" id="PR00738">
    <property type="entry name" value="GLHYDRLASE20"/>
</dbReference>
<keyword evidence="4" id="KW-0378">Hydrolase</keyword>
<dbReference type="Pfam" id="PF03174">
    <property type="entry name" value="CHB_HEX_C"/>
    <property type="match status" value="1"/>
</dbReference>
<dbReference type="Gene3D" id="3.30.379.10">
    <property type="entry name" value="Chitobiase/beta-hexosaminidase domain 2-like"/>
    <property type="match status" value="1"/>
</dbReference>
<evidence type="ECO:0000256" key="5">
    <source>
        <dbReference type="ARBA" id="ARBA00023295"/>
    </source>
</evidence>
<feature type="domain" description="Glycoside hydrolase family 20 catalytic" evidence="8">
    <location>
        <begin position="208"/>
        <end position="620"/>
    </location>
</feature>
<keyword evidence="7" id="KW-1133">Transmembrane helix</keyword>
<dbReference type="InterPro" id="IPR029018">
    <property type="entry name" value="Hex-like_dom2"/>
</dbReference>
<dbReference type="SUPFAM" id="SSF81296">
    <property type="entry name" value="E set domains"/>
    <property type="match status" value="1"/>
</dbReference>